<dbReference type="Gene3D" id="3.60.10.10">
    <property type="entry name" value="Endonuclease/exonuclease/phosphatase"/>
    <property type="match status" value="1"/>
</dbReference>
<dbReference type="AlphaFoldDB" id="A0AAV3QYI2"/>
<accession>A0AAV3QYI2</accession>
<keyword evidence="2" id="KW-1185">Reference proteome</keyword>
<comment type="caution">
    <text evidence="1">The sequence shown here is derived from an EMBL/GenBank/DDBJ whole genome shotgun (WGS) entry which is preliminary data.</text>
</comment>
<sequence>MDEDVQIVQASEWYVDIRLNENAKRVWRGVFVYASCDDIIKTQLEVLRTLGPGDNEGWCILGDVNDILEQSEKSGGNVRAEGSMETFRGIVRDCELVDIGYVGYPFTWCNHKEGRI</sequence>
<gene>
    <name evidence="1" type="ORF">LIER_23358</name>
</gene>
<evidence type="ECO:0000313" key="1">
    <source>
        <dbReference type="EMBL" id="GAA0168699.1"/>
    </source>
</evidence>
<dbReference type="InterPro" id="IPR036691">
    <property type="entry name" value="Endo/exonu/phosph_ase_sf"/>
</dbReference>
<proteinExistence type="predicted"/>
<organism evidence="1 2">
    <name type="scientific">Lithospermum erythrorhizon</name>
    <name type="common">Purple gromwell</name>
    <name type="synonym">Lithospermum officinale var. erythrorhizon</name>
    <dbReference type="NCBI Taxonomy" id="34254"/>
    <lineage>
        <taxon>Eukaryota</taxon>
        <taxon>Viridiplantae</taxon>
        <taxon>Streptophyta</taxon>
        <taxon>Embryophyta</taxon>
        <taxon>Tracheophyta</taxon>
        <taxon>Spermatophyta</taxon>
        <taxon>Magnoliopsida</taxon>
        <taxon>eudicotyledons</taxon>
        <taxon>Gunneridae</taxon>
        <taxon>Pentapetalae</taxon>
        <taxon>asterids</taxon>
        <taxon>lamiids</taxon>
        <taxon>Boraginales</taxon>
        <taxon>Boraginaceae</taxon>
        <taxon>Boraginoideae</taxon>
        <taxon>Lithospermeae</taxon>
        <taxon>Lithospermum</taxon>
    </lineage>
</organism>
<dbReference type="EMBL" id="BAABME010006563">
    <property type="protein sequence ID" value="GAA0168699.1"/>
    <property type="molecule type" value="Genomic_DNA"/>
</dbReference>
<evidence type="ECO:0000313" key="2">
    <source>
        <dbReference type="Proteomes" id="UP001454036"/>
    </source>
</evidence>
<dbReference type="SUPFAM" id="SSF56219">
    <property type="entry name" value="DNase I-like"/>
    <property type="match status" value="1"/>
</dbReference>
<evidence type="ECO:0008006" key="3">
    <source>
        <dbReference type="Google" id="ProtNLM"/>
    </source>
</evidence>
<dbReference type="Proteomes" id="UP001454036">
    <property type="component" value="Unassembled WGS sequence"/>
</dbReference>
<name>A0AAV3QYI2_LITER</name>
<reference evidence="1 2" key="1">
    <citation type="submission" date="2024-01" db="EMBL/GenBank/DDBJ databases">
        <title>The complete chloroplast genome sequence of Lithospermum erythrorhizon: insights into the phylogenetic relationship among Boraginaceae species and the maternal lineages of purple gromwells.</title>
        <authorList>
            <person name="Okada T."/>
            <person name="Watanabe K."/>
        </authorList>
    </citation>
    <scope>NUCLEOTIDE SEQUENCE [LARGE SCALE GENOMIC DNA]</scope>
</reference>
<protein>
    <recommendedName>
        <fullName evidence="3">Endonuclease/exonuclease/phosphatase</fullName>
    </recommendedName>
</protein>